<evidence type="ECO:0000256" key="6">
    <source>
        <dbReference type="SAM" id="SignalP"/>
    </source>
</evidence>
<dbReference type="GO" id="GO:0004252">
    <property type="term" value="F:serine-type endopeptidase activity"/>
    <property type="evidence" value="ECO:0007669"/>
    <property type="project" value="UniProtKB-UniRule"/>
</dbReference>
<feature type="signal peptide" evidence="6">
    <location>
        <begin position="1"/>
        <end position="34"/>
    </location>
</feature>
<dbReference type="Pfam" id="PF00082">
    <property type="entry name" value="Peptidase_S8"/>
    <property type="match status" value="1"/>
</dbReference>
<dbReference type="PANTHER" id="PTHR43806">
    <property type="entry name" value="PEPTIDASE S8"/>
    <property type="match status" value="1"/>
</dbReference>
<comment type="similarity">
    <text evidence="1 5">Belongs to the peptidase S8 family.</text>
</comment>
<dbReference type="InterPro" id="IPR050131">
    <property type="entry name" value="Peptidase_S8_subtilisin-like"/>
</dbReference>
<gene>
    <name evidence="8" type="ORF">E4O86_12050</name>
</gene>
<dbReference type="InterPro" id="IPR000209">
    <property type="entry name" value="Peptidase_S8/S53_dom"/>
</dbReference>
<evidence type="ECO:0000256" key="2">
    <source>
        <dbReference type="ARBA" id="ARBA00022670"/>
    </source>
</evidence>
<reference evidence="8" key="1">
    <citation type="submission" date="2019-03" db="EMBL/GenBank/DDBJ databases">
        <title>Afifella sp. nov., isolated from activated sludge.</title>
        <authorList>
            <person name="Li Q."/>
            <person name="Liu Y."/>
        </authorList>
    </citation>
    <scope>NUCLEOTIDE SEQUENCE</scope>
    <source>
        <strain evidence="8">L72</strain>
    </source>
</reference>
<dbReference type="EMBL" id="SPKJ01000037">
    <property type="protein sequence ID" value="MYZ48441.1"/>
    <property type="molecule type" value="Genomic_DNA"/>
</dbReference>
<keyword evidence="9" id="KW-1185">Reference proteome</keyword>
<evidence type="ECO:0000256" key="4">
    <source>
        <dbReference type="ARBA" id="ARBA00022825"/>
    </source>
</evidence>
<dbReference type="PANTHER" id="PTHR43806:SF11">
    <property type="entry name" value="CEREVISIN-RELATED"/>
    <property type="match status" value="1"/>
</dbReference>
<feature type="active site" description="Charge relay system" evidence="5">
    <location>
        <position position="181"/>
    </location>
</feature>
<accession>A0A964WTX0</accession>
<evidence type="ECO:0000313" key="9">
    <source>
        <dbReference type="Proteomes" id="UP000773614"/>
    </source>
</evidence>
<organism evidence="8 9">
    <name type="scientific">Propylenella binzhouense</name>
    <dbReference type="NCBI Taxonomy" id="2555902"/>
    <lineage>
        <taxon>Bacteria</taxon>
        <taxon>Pseudomonadati</taxon>
        <taxon>Pseudomonadota</taxon>
        <taxon>Alphaproteobacteria</taxon>
        <taxon>Hyphomicrobiales</taxon>
        <taxon>Propylenellaceae</taxon>
        <taxon>Propylenella</taxon>
    </lineage>
</organism>
<dbReference type="AlphaFoldDB" id="A0A964WTX0"/>
<protein>
    <recommendedName>
        <fullName evidence="7">Peptidase S8/S53 domain-containing protein</fullName>
    </recommendedName>
</protein>
<dbReference type="SUPFAM" id="SSF52743">
    <property type="entry name" value="Subtilisin-like"/>
    <property type="match status" value="1"/>
</dbReference>
<dbReference type="PRINTS" id="PR00723">
    <property type="entry name" value="SUBTILISIN"/>
</dbReference>
<feature type="active site" description="Charge relay system" evidence="5">
    <location>
        <position position="237"/>
    </location>
</feature>
<dbReference type="InterPro" id="IPR036852">
    <property type="entry name" value="Peptidase_S8/S53_dom_sf"/>
</dbReference>
<dbReference type="RefSeq" id="WP_161140791.1">
    <property type="nucleotide sequence ID" value="NZ_SPKJ01000037.1"/>
</dbReference>
<name>A0A964WTX0_9HYPH</name>
<dbReference type="InterPro" id="IPR015500">
    <property type="entry name" value="Peptidase_S8_subtilisin-rel"/>
</dbReference>
<evidence type="ECO:0000256" key="5">
    <source>
        <dbReference type="PROSITE-ProRule" id="PRU01240"/>
    </source>
</evidence>
<proteinExistence type="inferred from homology"/>
<dbReference type="PROSITE" id="PS51892">
    <property type="entry name" value="SUBTILASE"/>
    <property type="match status" value="1"/>
</dbReference>
<sequence length="439" mass="46034">MRHTGTGWPSGAKPLLRVLAGLLLVSVLAHPAFAADPERLLLDAGQRICQGGVGVPPTGDAALSDEDRFRLRQAVGWSRTWQVGARASVKVTGIRRGPESPALFFLDYYEEGRPLVRAVVSSACKVLGGRRVLYGADGGSRPSAIERLDPALQAQGAPEPLNPPVPPGPAGGACVRVAILDNGVNYLRPDILARLARDGEGRLVGHDFWDGDDRPFDYGIPPGSKDPQVSAFSPRRHGSMVAGIFLKDAPASACIVPYRYFPQDPDRRIGSIVARASADGVRIVSISSGRSRPWPDFEAAIRRHPDILFVVAAGNEGEDLDDRPSYPAAYREANVLVVAASDAAGALWRGSNRGTGTVDLAVHATELAGNDFTGKPMPLTGTSFAAPRVSAVASAILAREPGLGAADLRKRILALAAATGVAADGIPVLTDGAIAAAVR</sequence>
<evidence type="ECO:0000313" key="8">
    <source>
        <dbReference type="EMBL" id="MYZ48441.1"/>
    </source>
</evidence>
<keyword evidence="6" id="KW-0732">Signal</keyword>
<evidence type="ECO:0000256" key="3">
    <source>
        <dbReference type="ARBA" id="ARBA00022801"/>
    </source>
</evidence>
<dbReference type="Gene3D" id="3.40.50.200">
    <property type="entry name" value="Peptidase S8/S53 domain"/>
    <property type="match status" value="1"/>
</dbReference>
<feature type="chain" id="PRO_5037514726" description="Peptidase S8/S53 domain-containing protein" evidence="6">
    <location>
        <begin position="35"/>
        <end position="439"/>
    </location>
</feature>
<dbReference type="Proteomes" id="UP000773614">
    <property type="component" value="Unassembled WGS sequence"/>
</dbReference>
<dbReference type="GO" id="GO:0006508">
    <property type="term" value="P:proteolysis"/>
    <property type="evidence" value="ECO:0007669"/>
    <property type="project" value="UniProtKB-KW"/>
</dbReference>
<dbReference type="OrthoDB" id="450111at2"/>
<dbReference type="PROSITE" id="PS00138">
    <property type="entry name" value="SUBTILASE_SER"/>
    <property type="match status" value="1"/>
</dbReference>
<feature type="active site" description="Charge relay system" evidence="5">
    <location>
        <position position="383"/>
    </location>
</feature>
<evidence type="ECO:0000259" key="7">
    <source>
        <dbReference type="Pfam" id="PF00082"/>
    </source>
</evidence>
<comment type="caution">
    <text evidence="8">The sequence shown here is derived from an EMBL/GenBank/DDBJ whole genome shotgun (WGS) entry which is preliminary data.</text>
</comment>
<keyword evidence="3 5" id="KW-0378">Hydrolase</keyword>
<evidence type="ECO:0000256" key="1">
    <source>
        <dbReference type="ARBA" id="ARBA00011073"/>
    </source>
</evidence>
<keyword evidence="4 5" id="KW-0720">Serine protease</keyword>
<keyword evidence="2 5" id="KW-0645">Protease</keyword>
<feature type="domain" description="Peptidase S8/S53" evidence="7">
    <location>
        <begin position="175"/>
        <end position="416"/>
    </location>
</feature>
<dbReference type="InterPro" id="IPR023828">
    <property type="entry name" value="Peptidase_S8_Ser-AS"/>
</dbReference>